<dbReference type="GO" id="GO:0005886">
    <property type="term" value="C:plasma membrane"/>
    <property type="evidence" value="ECO:0007669"/>
    <property type="project" value="UniProtKB-SubCell"/>
</dbReference>
<dbReference type="AlphaFoldDB" id="A0ABD7SPL1"/>
<feature type="transmembrane region" description="Helical" evidence="6">
    <location>
        <begin position="140"/>
        <end position="161"/>
    </location>
</feature>
<evidence type="ECO:0000256" key="1">
    <source>
        <dbReference type="ARBA" id="ARBA00004651"/>
    </source>
</evidence>
<evidence type="ECO:0000313" key="7">
    <source>
        <dbReference type="EMBL" id="TXX66734.1"/>
    </source>
</evidence>
<keyword evidence="2" id="KW-1003">Cell membrane</keyword>
<feature type="transmembrane region" description="Helical" evidence="6">
    <location>
        <begin position="328"/>
        <end position="350"/>
    </location>
</feature>
<evidence type="ECO:0000256" key="3">
    <source>
        <dbReference type="ARBA" id="ARBA00022692"/>
    </source>
</evidence>
<evidence type="ECO:0000256" key="5">
    <source>
        <dbReference type="ARBA" id="ARBA00023136"/>
    </source>
</evidence>
<dbReference type="PANTHER" id="PTHR30250:SF11">
    <property type="entry name" value="O-ANTIGEN TRANSPORTER-RELATED"/>
    <property type="match status" value="1"/>
</dbReference>
<feature type="transmembrane region" description="Helical" evidence="6">
    <location>
        <begin position="357"/>
        <end position="378"/>
    </location>
</feature>
<feature type="transmembrane region" description="Helical" evidence="6">
    <location>
        <begin position="384"/>
        <end position="406"/>
    </location>
</feature>
<keyword evidence="5 6" id="KW-0472">Membrane</keyword>
<evidence type="ECO:0000256" key="2">
    <source>
        <dbReference type="ARBA" id="ARBA00022475"/>
    </source>
</evidence>
<evidence type="ECO:0000313" key="8">
    <source>
        <dbReference type="Proteomes" id="UP000323819"/>
    </source>
</evidence>
<feature type="transmembrane region" description="Helical" evidence="6">
    <location>
        <begin position="83"/>
        <end position="106"/>
    </location>
</feature>
<sequence length="412" mass="47420">MLNKSHSIYAILSLSAASLSFYKLGYLANSLSSESFGMYSLIILSYVYIVYIGSMGGNEYMLKTGAVIDSSNKELLFVTRNNALIYGIFGIAVISLIVIVFVNYFLEIHYEKISYTIVALALVTYPYNVFESYFRSQLKIIVSSAMLFAKSFFVLIGMYFLLEKYGLFGAIISEIVSLLIIITFFLLKDCNSFLQTRLERPKDALFRIFFNGFSVCMSNMFRNIALASDRYAVAIIFGLHYFGVYSFVMIVYQGAILFSSIITNVIGPRLIKYHDERKSNKDLAFILAKLLILSFAFSLISFPAYMYFTPVIILNYFEQYNNSEVHLALNLVYWSSFASFCVFLLDWFFVCISKERVLSFLSIFSLALTFVSFVFFKYFDFDFIFFVVFFLLSKLIVLFIMIHMTYSLREAG</sequence>
<comment type="caution">
    <text evidence="7">The sequence shown here is derived from an EMBL/GenBank/DDBJ whole genome shotgun (WGS) entry which is preliminary data.</text>
</comment>
<feature type="transmembrane region" description="Helical" evidence="6">
    <location>
        <begin position="231"/>
        <end position="262"/>
    </location>
</feature>
<reference evidence="7 8" key="1">
    <citation type="submission" date="2019-06" db="EMBL/GenBank/DDBJ databases">
        <title>Vibrio cholerae phylogeny based on whole-genome sequencing reveals genetic diversity and population strucutre.</title>
        <authorList>
            <person name="Zhiqiu Y."/>
            <person name="Bin L."/>
            <person name="Lingyan J."/>
        </authorList>
    </citation>
    <scope>NUCLEOTIDE SEQUENCE [LARGE SCALE GENOMIC DNA]</scope>
    <source>
        <strain evidence="7 8">N2814</strain>
    </source>
</reference>
<evidence type="ECO:0000256" key="6">
    <source>
        <dbReference type="SAM" id="Phobius"/>
    </source>
</evidence>
<feature type="transmembrane region" description="Helical" evidence="6">
    <location>
        <begin position="208"/>
        <end position="225"/>
    </location>
</feature>
<feature type="transmembrane region" description="Helical" evidence="6">
    <location>
        <begin position="283"/>
        <end position="308"/>
    </location>
</feature>
<feature type="transmembrane region" description="Helical" evidence="6">
    <location>
        <begin position="112"/>
        <end position="128"/>
    </location>
</feature>
<proteinExistence type="predicted"/>
<evidence type="ECO:0008006" key="9">
    <source>
        <dbReference type="Google" id="ProtNLM"/>
    </source>
</evidence>
<dbReference type="EMBL" id="VSIJ01000016">
    <property type="protein sequence ID" value="TXX66734.1"/>
    <property type="molecule type" value="Genomic_DNA"/>
</dbReference>
<feature type="transmembrane region" description="Helical" evidence="6">
    <location>
        <begin position="36"/>
        <end position="53"/>
    </location>
</feature>
<dbReference type="Proteomes" id="UP000323819">
    <property type="component" value="Unassembled WGS sequence"/>
</dbReference>
<dbReference type="RefSeq" id="WP_147334531.1">
    <property type="nucleotide sequence ID" value="NZ_QEDD01000019.1"/>
</dbReference>
<dbReference type="PANTHER" id="PTHR30250">
    <property type="entry name" value="PST FAMILY PREDICTED COLANIC ACID TRANSPORTER"/>
    <property type="match status" value="1"/>
</dbReference>
<protein>
    <recommendedName>
        <fullName evidence="9">Oligosaccharide flippase family protein</fullName>
    </recommendedName>
</protein>
<gene>
    <name evidence="7" type="ORF">FXF03_04180</name>
</gene>
<keyword evidence="3 6" id="KW-0812">Transmembrane</keyword>
<feature type="transmembrane region" description="Helical" evidence="6">
    <location>
        <begin position="7"/>
        <end position="24"/>
    </location>
</feature>
<organism evidence="7 8">
    <name type="scientific">Vibrio cholerae</name>
    <dbReference type="NCBI Taxonomy" id="666"/>
    <lineage>
        <taxon>Bacteria</taxon>
        <taxon>Pseudomonadati</taxon>
        <taxon>Pseudomonadota</taxon>
        <taxon>Gammaproteobacteria</taxon>
        <taxon>Vibrionales</taxon>
        <taxon>Vibrionaceae</taxon>
        <taxon>Vibrio</taxon>
    </lineage>
</organism>
<feature type="transmembrane region" description="Helical" evidence="6">
    <location>
        <begin position="167"/>
        <end position="187"/>
    </location>
</feature>
<evidence type="ECO:0000256" key="4">
    <source>
        <dbReference type="ARBA" id="ARBA00022989"/>
    </source>
</evidence>
<name>A0ABD7SPL1_VIBCL</name>
<comment type="subcellular location">
    <subcellularLocation>
        <location evidence="1">Cell membrane</location>
        <topology evidence="1">Multi-pass membrane protein</topology>
    </subcellularLocation>
</comment>
<keyword evidence="4 6" id="KW-1133">Transmembrane helix</keyword>
<dbReference type="InterPro" id="IPR050833">
    <property type="entry name" value="Poly_Biosynth_Transport"/>
</dbReference>
<accession>A0ABD7SPL1</accession>